<dbReference type="InterPro" id="IPR000515">
    <property type="entry name" value="MetI-like"/>
</dbReference>
<keyword evidence="5 7" id="KW-1133">Transmembrane helix</keyword>
<keyword evidence="3" id="KW-1003">Cell membrane</keyword>
<evidence type="ECO:0000256" key="7">
    <source>
        <dbReference type="RuleBase" id="RU363032"/>
    </source>
</evidence>
<comment type="caution">
    <text evidence="10">The sequence shown here is derived from an EMBL/GenBank/DDBJ whole genome shotgun (WGS) entry which is preliminary data.</text>
</comment>
<sequence>MTAIPPTGRTLPSAEGGPAGPGDGPRRGRLGRASFDSVSFFVVFLGVPLVLFLVFVIWPFVQAAFYALTDWSGFSAEFNVVGLDNFAALVQDPRFVNAVGNSVMFGIFIPFFTIAIALVFAILITVGGSGRGQVRGVRGSGFYRVVSLFPYVIPGIAVGIMWRLIFDPSNGLVNGVLTWLGLDRFESFAWLGNVGTAMPVTMFVVVWGFVGFYMLLFIAAIKGVPSETYEAARIDGAGRVRMSWSITLPLIRDNVQTAYIYIGIIALDLFVYVQALNPQGGPDNSTLVMSQQLFRTAFTEGKFGYASAMGVAMAIVTLLFAALVFTVNRLAGGRDDRGRR</sequence>
<evidence type="ECO:0000256" key="4">
    <source>
        <dbReference type="ARBA" id="ARBA00022692"/>
    </source>
</evidence>
<dbReference type="PANTHER" id="PTHR30193">
    <property type="entry name" value="ABC TRANSPORTER PERMEASE PROTEIN"/>
    <property type="match status" value="1"/>
</dbReference>
<feature type="transmembrane region" description="Helical" evidence="7">
    <location>
        <begin position="38"/>
        <end position="61"/>
    </location>
</feature>
<dbReference type="InterPro" id="IPR051393">
    <property type="entry name" value="ABC_transporter_permease"/>
</dbReference>
<feature type="transmembrane region" description="Helical" evidence="7">
    <location>
        <begin position="145"/>
        <end position="165"/>
    </location>
</feature>
<reference evidence="10 11" key="1">
    <citation type="submission" date="2022-02" db="EMBL/GenBank/DDBJ databases">
        <title>The car tank lid bacteriome: a reservoir of bacteria with potential in bioremediation of fuel.</title>
        <authorList>
            <person name="Vidal-Verdu A."/>
            <person name="Gomez-Martinez D."/>
            <person name="Latorre-Perez A."/>
            <person name="Pereto J."/>
            <person name="Porcar M."/>
        </authorList>
    </citation>
    <scope>NUCLEOTIDE SEQUENCE [LARGE SCALE GENOMIC DNA]</scope>
    <source>
        <strain evidence="10 11">4D.3</strain>
    </source>
</reference>
<evidence type="ECO:0000256" key="1">
    <source>
        <dbReference type="ARBA" id="ARBA00004651"/>
    </source>
</evidence>
<dbReference type="CDD" id="cd06261">
    <property type="entry name" value="TM_PBP2"/>
    <property type="match status" value="1"/>
</dbReference>
<dbReference type="InterPro" id="IPR035906">
    <property type="entry name" value="MetI-like_sf"/>
</dbReference>
<keyword evidence="4 7" id="KW-0812">Transmembrane</keyword>
<evidence type="ECO:0000256" key="5">
    <source>
        <dbReference type="ARBA" id="ARBA00022989"/>
    </source>
</evidence>
<dbReference type="PROSITE" id="PS50928">
    <property type="entry name" value="ABC_TM1"/>
    <property type="match status" value="1"/>
</dbReference>
<protein>
    <submittedName>
        <fullName evidence="10">Sugar ABC transporter permease</fullName>
    </submittedName>
</protein>
<proteinExistence type="inferred from homology"/>
<feature type="region of interest" description="Disordered" evidence="8">
    <location>
        <begin position="1"/>
        <end position="26"/>
    </location>
</feature>
<dbReference type="EMBL" id="JALQCY010000002">
    <property type="protein sequence ID" value="MCK9793708.1"/>
    <property type="molecule type" value="Genomic_DNA"/>
</dbReference>
<feature type="domain" description="ABC transmembrane type-1" evidence="9">
    <location>
        <begin position="99"/>
        <end position="324"/>
    </location>
</feature>
<keyword evidence="2 7" id="KW-0813">Transport</keyword>
<feature type="transmembrane region" description="Helical" evidence="7">
    <location>
        <begin position="103"/>
        <end position="124"/>
    </location>
</feature>
<feature type="transmembrane region" description="Helical" evidence="7">
    <location>
        <begin position="200"/>
        <end position="221"/>
    </location>
</feature>
<evidence type="ECO:0000256" key="3">
    <source>
        <dbReference type="ARBA" id="ARBA00022475"/>
    </source>
</evidence>
<evidence type="ECO:0000313" key="10">
    <source>
        <dbReference type="EMBL" id="MCK9793708.1"/>
    </source>
</evidence>
<dbReference type="PANTHER" id="PTHR30193:SF41">
    <property type="entry name" value="DIACETYLCHITOBIOSE UPTAKE SYSTEM PERMEASE PROTEIN NGCF"/>
    <property type="match status" value="1"/>
</dbReference>
<evidence type="ECO:0000256" key="6">
    <source>
        <dbReference type="ARBA" id="ARBA00023136"/>
    </source>
</evidence>
<keyword evidence="6 7" id="KW-0472">Membrane</keyword>
<accession>A0ABT0J2H1</accession>
<dbReference type="Pfam" id="PF00528">
    <property type="entry name" value="BPD_transp_1"/>
    <property type="match status" value="1"/>
</dbReference>
<organism evidence="10 11">
    <name type="scientific">Isoptericola peretonis</name>
    <dbReference type="NCBI Taxonomy" id="2918523"/>
    <lineage>
        <taxon>Bacteria</taxon>
        <taxon>Bacillati</taxon>
        <taxon>Actinomycetota</taxon>
        <taxon>Actinomycetes</taxon>
        <taxon>Micrococcales</taxon>
        <taxon>Promicromonosporaceae</taxon>
        <taxon>Isoptericola</taxon>
    </lineage>
</organism>
<evidence type="ECO:0000256" key="2">
    <source>
        <dbReference type="ARBA" id="ARBA00022448"/>
    </source>
</evidence>
<feature type="transmembrane region" description="Helical" evidence="7">
    <location>
        <begin position="258"/>
        <end position="275"/>
    </location>
</feature>
<evidence type="ECO:0000256" key="8">
    <source>
        <dbReference type="SAM" id="MobiDB-lite"/>
    </source>
</evidence>
<dbReference type="SUPFAM" id="SSF161098">
    <property type="entry name" value="MetI-like"/>
    <property type="match status" value="1"/>
</dbReference>
<comment type="similarity">
    <text evidence="7">Belongs to the binding-protein-dependent transport system permease family.</text>
</comment>
<dbReference type="Proteomes" id="UP001651050">
    <property type="component" value="Unassembled WGS sequence"/>
</dbReference>
<evidence type="ECO:0000259" key="9">
    <source>
        <dbReference type="PROSITE" id="PS50928"/>
    </source>
</evidence>
<keyword evidence="11" id="KW-1185">Reference proteome</keyword>
<evidence type="ECO:0000313" key="11">
    <source>
        <dbReference type="Proteomes" id="UP001651050"/>
    </source>
</evidence>
<dbReference type="Gene3D" id="1.10.3720.10">
    <property type="entry name" value="MetI-like"/>
    <property type="match status" value="1"/>
</dbReference>
<dbReference type="RefSeq" id="WP_416343544.1">
    <property type="nucleotide sequence ID" value="NZ_JALQCY010000002.1"/>
</dbReference>
<gene>
    <name evidence="10" type="ORF">M1843_08125</name>
</gene>
<comment type="subcellular location">
    <subcellularLocation>
        <location evidence="1 7">Cell membrane</location>
        <topology evidence="1 7">Multi-pass membrane protein</topology>
    </subcellularLocation>
</comment>
<name>A0ABT0J2H1_9MICO</name>
<feature type="transmembrane region" description="Helical" evidence="7">
    <location>
        <begin position="303"/>
        <end position="331"/>
    </location>
</feature>